<evidence type="ECO:0000313" key="2">
    <source>
        <dbReference type="Proteomes" id="UP000014174"/>
    </source>
</evidence>
<sequence length="400" mass="47585">MNLKSYYPLTYNNLTFKPIRRSQVYDFLCKIEPTSVYERNEDLYYETFDKISSSLTDQEINDVLNIYRTFYLKRKQPSDEIRTRLERFRHFYISTWFNSFNLTDDSAIIHEFINNQVFFDIEDDDYWSRFDDDDNYNNVSSNNAVLLLERFSQYQQKIVYVQFHDKQKDSLIINVQFCDKDVQLFVLKLNIFAKNSEGQLSNKESMELMYLDHGSDFLRECVITDIVFEYSIPNYQENDLRFITEGKKSIDFFYNIKVSYPLKLTKDVFFLNLKFKDLRGNDCELNISNPPVVLKQDDSMISKFFNNGITPIYTIPLTIFSIEKALSSFDFEGITLFSDHGSTSTQSLMQANQESITLFISGRIGFGRNYNKYKIFKIILSFKNKLSIISFHDFHYEYFD</sequence>
<dbReference type="Proteomes" id="UP000014174">
    <property type="component" value="Unassembled WGS sequence"/>
</dbReference>
<organism evidence="1 2">
    <name type="scientific">Arcticibacter svalbardensis MN12-7</name>
    <dbReference type="NCBI Taxonomy" id="1150600"/>
    <lineage>
        <taxon>Bacteria</taxon>
        <taxon>Pseudomonadati</taxon>
        <taxon>Bacteroidota</taxon>
        <taxon>Sphingobacteriia</taxon>
        <taxon>Sphingobacteriales</taxon>
        <taxon>Sphingobacteriaceae</taxon>
        <taxon>Arcticibacter</taxon>
    </lineage>
</organism>
<dbReference type="EMBL" id="AQPN01000118">
    <property type="protein sequence ID" value="EOR93303.1"/>
    <property type="molecule type" value="Genomic_DNA"/>
</dbReference>
<protein>
    <submittedName>
        <fullName evidence="1">Uncharacterized protein</fullName>
    </submittedName>
</protein>
<dbReference type="AlphaFoldDB" id="R9GNK6"/>
<name>R9GNK6_9SPHI</name>
<keyword evidence="2" id="KW-1185">Reference proteome</keyword>
<accession>R9GNK6</accession>
<reference evidence="1 2" key="1">
    <citation type="journal article" date="2013" name="Genome Announc.">
        <title>Draft Genome Sequence of Arcticibacter svalbardensis Strain MN12-7T, a Member of the Family Sphingobacteriaceae Isolated from an Arctic Soil Sample.</title>
        <authorList>
            <person name="Shivaji S."/>
            <person name="Ara S."/>
            <person name="Prasad S."/>
            <person name="Manasa B.P."/>
            <person name="Begum Z."/>
            <person name="Singh A."/>
            <person name="Kumar Pinnaka A."/>
        </authorList>
    </citation>
    <scope>NUCLEOTIDE SEQUENCE [LARGE SCALE GENOMIC DNA]</scope>
    <source>
        <strain evidence="1 2">MN12-7</strain>
    </source>
</reference>
<comment type="caution">
    <text evidence="1">The sequence shown here is derived from an EMBL/GenBank/DDBJ whole genome shotgun (WGS) entry which is preliminary data.</text>
</comment>
<gene>
    <name evidence="1" type="ORF">ADIARSV_3514</name>
</gene>
<proteinExistence type="predicted"/>
<evidence type="ECO:0000313" key="1">
    <source>
        <dbReference type="EMBL" id="EOR93303.1"/>
    </source>
</evidence>
<dbReference type="RefSeq" id="WP_016196742.1">
    <property type="nucleotide sequence ID" value="NZ_AQPN01000118.1"/>
</dbReference>